<sequence>MGNIKEIKICNDIKYTFDEWQKLEIEEKKEFKRKVLLLIYHEEIKSWTKIWDKEYLYIFLIDKMSNHCENEELQKQIKFEMSKDLKDLYLQTIKDTLIEKYYQTTFEFKDHMIIFKYKNEKYKILREYLDKKVADGIKPYLINQYWNDIKAYHIYFINLKEHLLKPYSV</sequence>
<name>A0ACA9K9F6_9GLOM</name>
<organism evidence="1 2">
    <name type="scientific">Scutellospora calospora</name>
    <dbReference type="NCBI Taxonomy" id="85575"/>
    <lineage>
        <taxon>Eukaryota</taxon>
        <taxon>Fungi</taxon>
        <taxon>Fungi incertae sedis</taxon>
        <taxon>Mucoromycota</taxon>
        <taxon>Glomeromycotina</taxon>
        <taxon>Glomeromycetes</taxon>
        <taxon>Diversisporales</taxon>
        <taxon>Gigasporaceae</taxon>
        <taxon>Scutellospora</taxon>
    </lineage>
</organism>
<reference evidence="1" key="1">
    <citation type="submission" date="2021-06" db="EMBL/GenBank/DDBJ databases">
        <authorList>
            <person name="Kallberg Y."/>
            <person name="Tangrot J."/>
            <person name="Rosling A."/>
        </authorList>
    </citation>
    <scope>NUCLEOTIDE SEQUENCE</scope>
    <source>
        <strain evidence="1">AU212A</strain>
    </source>
</reference>
<dbReference type="EMBL" id="CAJVPM010001124">
    <property type="protein sequence ID" value="CAG8460191.1"/>
    <property type="molecule type" value="Genomic_DNA"/>
</dbReference>
<accession>A0ACA9K9F6</accession>
<keyword evidence="2" id="KW-1185">Reference proteome</keyword>
<comment type="caution">
    <text evidence="1">The sequence shown here is derived from an EMBL/GenBank/DDBJ whole genome shotgun (WGS) entry which is preliminary data.</text>
</comment>
<evidence type="ECO:0000313" key="1">
    <source>
        <dbReference type="EMBL" id="CAG8460191.1"/>
    </source>
</evidence>
<gene>
    <name evidence="1" type="ORF">SCALOS_LOCUS1578</name>
</gene>
<proteinExistence type="predicted"/>
<dbReference type="Proteomes" id="UP000789860">
    <property type="component" value="Unassembled WGS sequence"/>
</dbReference>
<protein>
    <submittedName>
        <fullName evidence="1">3317_t:CDS:1</fullName>
    </submittedName>
</protein>
<evidence type="ECO:0000313" key="2">
    <source>
        <dbReference type="Proteomes" id="UP000789860"/>
    </source>
</evidence>